<dbReference type="EMBL" id="CAADFJ010000102">
    <property type="protein sequence ID" value="VFK02764.1"/>
    <property type="molecule type" value="Genomic_DNA"/>
</dbReference>
<dbReference type="AlphaFoldDB" id="A0A450UUN5"/>
<evidence type="ECO:0000313" key="1">
    <source>
        <dbReference type="EMBL" id="VFJ96271.1"/>
    </source>
</evidence>
<dbReference type="EMBL" id="CAADFI010000103">
    <property type="protein sequence ID" value="VFJ97024.1"/>
    <property type="molecule type" value="Genomic_DNA"/>
</dbReference>
<evidence type="ECO:0000313" key="3">
    <source>
        <dbReference type="EMBL" id="VFK02764.1"/>
    </source>
</evidence>
<reference evidence="1" key="1">
    <citation type="submission" date="2019-02" db="EMBL/GenBank/DDBJ databases">
        <authorList>
            <person name="Gruber-Vodicka R. H."/>
            <person name="Seah K. B. B."/>
        </authorList>
    </citation>
    <scope>NUCLEOTIDE SEQUENCE</scope>
    <source>
        <strain evidence="3">BECK_SA2B12</strain>
        <strain evidence="1">BECK_SA2B15</strain>
        <strain evidence="2">BECK_SA2B20</strain>
    </source>
</reference>
<evidence type="ECO:0008006" key="4">
    <source>
        <dbReference type="Google" id="ProtNLM"/>
    </source>
</evidence>
<evidence type="ECO:0000313" key="2">
    <source>
        <dbReference type="EMBL" id="VFJ97024.1"/>
    </source>
</evidence>
<protein>
    <recommendedName>
        <fullName evidence="4">Regulatory protein, FmdB family</fullName>
    </recommendedName>
</protein>
<sequence length="80" mass="8325">MPTYVYETIPENLSTEPRRFEVEQRMSDEPLQTDPDTGLPVRRVITGGIGLLSVGGAGSAPAYEPSMGGGACCSGMCGCG</sequence>
<dbReference type="EMBL" id="CAADFG010000101">
    <property type="protein sequence ID" value="VFJ96271.1"/>
    <property type="molecule type" value="Genomic_DNA"/>
</dbReference>
<name>A0A450UUN5_9GAMM</name>
<proteinExistence type="predicted"/>
<organism evidence="1">
    <name type="scientific">Candidatus Kentrum eta</name>
    <dbReference type="NCBI Taxonomy" id="2126337"/>
    <lineage>
        <taxon>Bacteria</taxon>
        <taxon>Pseudomonadati</taxon>
        <taxon>Pseudomonadota</taxon>
        <taxon>Gammaproteobacteria</taxon>
        <taxon>Candidatus Kentrum</taxon>
    </lineage>
</organism>
<gene>
    <name evidence="1" type="ORF">BECKH772A_GA0070896_1010112</name>
    <name evidence="2" type="ORF">BECKH772B_GA0070898_101032</name>
    <name evidence="3" type="ORF">BECKH772C_GA0070978_101022</name>
</gene>
<accession>A0A450UUN5</accession>